<comment type="subcellular location">
    <subcellularLocation>
        <location evidence="1">Nucleus</location>
    </subcellularLocation>
</comment>
<gene>
    <name evidence="3" type="ORF">E2C01_009339</name>
</gene>
<protein>
    <recommendedName>
        <fullName evidence="2">HTH psq-type domain-containing protein</fullName>
    </recommendedName>
</protein>
<accession>A0A5B7D5G2</accession>
<dbReference type="AlphaFoldDB" id="A0A5B7D5G2"/>
<feature type="domain" description="HTH psq-type" evidence="2">
    <location>
        <begin position="44"/>
        <end position="71"/>
    </location>
</feature>
<keyword evidence="4" id="KW-1185">Reference proteome</keyword>
<evidence type="ECO:0000256" key="1">
    <source>
        <dbReference type="ARBA" id="ARBA00004123"/>
    </source>
</evidence>
<evidence type="ECO:0000259" key="2">
    <source>
        <dbReference type="Pfam" id="PF05225"/>
    </source>
</evidence>
<dbReference type="GO" id="GO:0003677">
    <property type="term" value="F:DNA binding"/>
    <property type="evidence" value="ECO:0007669"/>
    <property type="project" value="InterPro"/>
</dbReference>
<dbReference type="Gene3D" id="1.10.10.60">
    <property type="entry name" value="Homeodomain-like"/>
    <property type="match status" value="1"/>
</dbReference>
<name>A0A5B7D5G2_PORTR</name>
<dbReference type="Pfam" id="PF05225">
    <property type="entry name" value="HTH_psq"/>
    <property type="match status" value="1"/>
</dbReference>
<dbReference type="Proteomes" id="UP000324222">
    <property type="component" value="Unassembled WGS sequence"/>
</dbReference>
<sequence length="76" mass="8580">MEKVIDKLRQQGVLSCQVAHGTRVLEDLCANFAEMASIKSYMQEQMERAVELVRSQQMSWNSASKAFGIPYGLCHT</sequence>
<organism evidence="3 4">
    <name type="scientific">Portunus trituberculatus</name>
    <name type="common">Swimming crab</name>
    <name type="synonym">Neptunus trituberculatus</name>
    <dbReference type="NCBI Taxonomy" id="210409"/>
    <lineage>
        <taxon>Eukaryota</taxon>
        <taxon>Metazoa</taxon>
        <taxon>Ecdysozoa</taxon>
        <taxon>Arthropoda</taxon>
        <taxon>Crustacea</taxon>
        <taxon>Multicrustacea</taxon>
        <taxon>Malacostraca</taxon>
        <taxon>Eumalacostraca</taxon>
        <taxon>Eucarida</taxon>
        <taxon>Decapoda</taxon>
        <taxon>Pleocyemata</taxon>
        <taxon>Brachyura</taxon>
        <taxon>Eubrachyura</taxon>
        <taxon>Portunoidea</taxon>
        <taxon>Portunidae</taxon>
        <taxon>Portuninae</taxon>
        <taxon>Portunus</taxon>
    </lineage>
</organism>
<reference evidence="3 4" key="1">
    <citation type="submission" date="2019-05" db="EMBL/GenBank/DDBJ databases">
        <title>Another draft genome of Portunus trituberculatus and its Hox gene families provides insights of decapod evolution.</title>
        <authorList>
            <person name="Jeong J.-H."/>
            <person name="Song I."/>
            <person name="Kim S."/>
            <person name="Choi T."/>
            <person name="Kim D."/>
            <person name="Ryu S."/>
            <person name="Kim W."/>
        </authorList>
    </citation>
    <scope>NUCLEOTIDE SEQUENCE [LARGE SCALE GENOMIC DNA]</scope>
    <source>
        <tissue evidence="3">Muscle</tissue>
    </source>
</reference>
<evidence type="ECO:0000313" key="4">
    <source>
        <dbReference type="Proteomes" id="UP000324222"/>
    </source>
</evidence>
<dbReference type="GO" id="GO:0005634">
    <property type="term" value="C:nucleus"/>
    <property type="evidence" value="ECO:0007669"/>
    <property type="project" value="UniProtKB-SubCell"/>
</dbReference>
<dbReference type="SUPFAM" id="SSF46689">
    <property type="entry name" value="Homeodomain-like"/>
    <property type="match status" value="1"/>
</dbReference>
<dbReference type="InterPro" id="IPR009057">
    <property type="entry name" value="Homeodomain-like_sf"/>
</dbReference>
<comment type="caution">
    <text evidence="3">The sequence shown here is derived from an EMBL/GenBank/DDBJ whole genome shotgun (WGS) entry which is preliminary data.</text>
</comment>
<evidence type="ECO:0000313" key="3">
    <source>
        <dbReference type="EMBL" id="MPC16514.1"/>
    </source>
</evidence>
<proteinExistence type="predicted"/>
<dbReference type="InterPro" id="IPR007889">
    <property type="entry name" value="HTH_Psq"/>
</dbReference>
<dbReference type="EMBL" id="VSRR010000513">
    <property type="protein sequence ID" value="MPC16514.1"/>
    <property type="molecule type" value="Genomic_DNA"/>
</dbReference>